<dbReference type="PROSITE" id="PS51257">
    <property type="entry name" value="PROKAR_LIPOPROTEIN"/>
    <property type="match status" value="1"/>
</dbReference>
<evidence type="ECO:0000313" key="4">
    <source>
        <dbReference type="Proteomes" id="UP000190541"/>
    </source>
</evidence>
<dbReference type="Gene3D" id="2.60.40.2060">
    <property type="match status" value="1"/>
</dbReference>
<name>A0A1T5C654_9SPHI</name>
<dbReference type="InterPro" id="IPR041186">
    <property type="entry name" value="DUF3823_C"/>
</dbReference>
<dbReference type="Gene3D" id="2.60.40.1120">
    <property type="entry name" value="Carboxypeptidase-like, regulatory domain"/>
    <property type="match status" value="1"/>
</dbReference>
<keyword evidence="4" id="KW-1185">Reference proteome</keyword>
<sequence>MKCKSLIGGSVVAVLFFFSACMKVDNYAAPEETVRGRIVDTEGRPVFANAGSSSVRIKMLDYGYSDNPSEYYLNVGMDGSYINHKTFASTYTMVPQGPFVPVAGRENVEVRGDTEVDFVVEPFFVIEWGEPALIPNANGTVTANVRIARGTDNPAYQGDLSQVLLFISTTQYVGSNNYDTRLTSVLTGAAANAFLNVDASITSTASNGVELQSGYTYYVRVGARGAMNGEVPEAYNFSEAKKLVMP</sequence>
<gene>
    <name evidence="3" type="ORF">SAMN05660226_01863</name>
</gene>
<feature type="domain" description="DUF3823" evidence="2">
    <location>
        <begin position="136"/>
        <end position="242"/>
    </location>
</feature>
<feature type="chain" id="PRO_5013160106" description="DUF3823 domain-containing protein" evidence="1">
    <location>
        <begin position="29"/>
        <end position="246"/>
    </location>
</feature>
<evidence type="ECO:0000313" key="3">
    <source>
        <dbReference type="EMBL" id="SKB54610.1"/>
    </source>
</evidence>
<organism evidence="3 4">
    <name type="scientific">Parapedobacter luteus</name>
    <dbReference type="NCBI Taxonomy" id="623280"/>
    <lineage>
        <taxon>Bacteria</taxon>
        <taxon>Pseudomonadati</taxon>
        <taxon>Bacteroidota</taxon>
        <taxon>Sphingobacteriia</taxon>
        <taxon>Sphingobacteriales</taxon>
        <taxon>Sphingobacteriaceae</taxon>
        <taxon>Parapedobacter</taxon>
    </lineage>
</organism>
<evidence type="ECO:0000256" key="1">
    <source>
        <dbReference type="SAM" id="SignalP"/>
    </source>
</evidence>
<dbReference type="Pfam" id="PF18003">
    <property type="entry name" value="DUF3823_C"/>
    <property type="match status" value="1"/>
</dbReference>
<dbReference type="Proteomes" id="UP000190541">
    <property type="component" value="Unassembled WGS sequence"/>
</dbReference>
<dbReference type="AlphaFoldDB" id="A0A1T5C654"/>
<protein>
    <recommendedName>
        <fullName evidence="2">DUF3823 domain-containing protein</fullName>
    </recommendedName>
</protein>
<proteinExistence type="predicted"/>
<accession>A0A1T5C654</accession>
<dbReference type="STRING" id="623280.SAMN05660226_01863"/>
<dbReference type="EMBL" id="FUYS01000004">
    <property type="protein sequence ID" value="SKB54610.1"/>
    <property type="molecule type" value="Genomic_DNA"/>
</dbReference>
<evidence type="ECO:0000259" key="2">
    <source>
        <dbReference type="Pfam" id="PF18003"/>
    </source>
</evidence>
<reference evidence="3 4" key="1">
    <citation type="submission" date="2017-02" db="EMBL/GenBank/DDBJ databases">
        <authorList>
            <person name="Peterson S.W."/>
        </authorList>
    </citation>
    <scope>NUCLEOTIDE SEQUENCE [LARGE SCALE GENOMIC DNA]</scope>
    <source>
        <strain evidence="3 4">DSM 22899</strain>
    </source>
</reference>
<keyword evidence="1" id="KW-0732">Signal</keyword>
<feature type="signal peptide" evidence="1">
    <location>
        <begin position="1"/>
        <end position="28"/>
    </location>
</feature>